<reference evidence="9" key="1">
    <citation type="submission" date="2025-08" db="UniProtKB">
        <authorList>
            <consortium name="RefSeq"/>
        </authorList>
    </citation>
    <scope>IDENTIFICATION</scope>
    <source>
        <tissue evidence="9">Testes</tissue>
    </source>
</reference>
<evidence type="ECO:0000313" key="9">
    <source>
        <dbReference type="RefSeq" id="XP_006824904.1"/>
    </source>
</evidence>
<dbReference type="InterPro" id="IPR013087">
    <property type="entry name" value="Znf_C2H2_type"/>
</dbReference>
<evidence type="ECO:0000256" key="2">
    <source>
        <dbReference type="ARBA" id="ARBA00022737"/>
    </source>
</evidence>
<keyword evidence="2" id="KW-0677">Repeat</keyword>
<evidence type="ECO:0000256" key="4">
    <source>
        <dbReference type="ARBA" id="ARBA00022833"/>
    </source>
</evidence>
<evidence type="ECO:0000313" key="8">
    <source>
        <dbReference type="Proteomes" id="UP000694865"/>
    </source>
</evidence>
<accession>A0ABM0MY13</accession>
<feature type="domain" description="C2H2-type" evidence="7">
    <location>
        <begin position="30"/>
        <end position="57"/>
    </location>
</feature>
<sequence length="362" mass="44344">MHHCKHCEKSFTQSSNLKVHIRTHTNEKPYHCEYCEKSFARSSHLKEHIRTHTNEKPYRCEHCVMSFTQSSNLKRHIRTHTNERSYQCEHCERSFIYSSNLKQHIRIHTNEKPYYHCDHCEKTFIYLSNLRQHVRTHTNEKPYYHCEHCEKSFLYSCNLKQHMRVHEKPYHCEQCNMRFAHSNHLKYHVRTHEKPQYCVKSLSYPKYVNQHMQAQIIYQRCHHEQCRRFYLYSSTKLKRHHAEIQHQNKLKYFTYVDSHKRIFTVIPNFVTQLNCDQCECIYSHLYSQRHSLIIHKGEKYTCRWETVNDSKQLTVTLNHRDECSSKENEDKLFVVHAGFIIEKRRDDEMEEFRLYSHRVDKC</sequence>
<dbReference type="Proteomes" id="UP000694865">
    <property type="component" value="Unplaced"/>
</dbReference>
<keyword evidence="8" id="KW-1185">Reference proteome</keyword>
<feature type="domain" description="C2H2-type" evidence="7">
    <location>
        <begin position="2"/>
        <end position="29"/>
    </location>
</feature>
<feature type="domain" description="C2H2-type" evidence="7">
    <location>
        <begin position="144"/>
        <end position="171"/>
    </location>
</feature>
<evidence type="ECO:0000256" key="5">
    <source>
        <dbReference type="ARBA" id="ARBA00023242"/>
    </source>
</evidence>
<dbReference type="GeneID" id="100376448"/>
<organism evidence="8 9">
    <name type="scientific">Saccoglossus kowalevskii</name>
    <name type="common">Acorn worm</name>
    <dbReference type="NCBI Taxonomy" id="10224"/>
    <lineage>
        <taxon>Eukaryota</taxon>
        <taxon>Metazoa</taxon>
        <taxon>Hemichordata</taxon>
        <taxon>Enteropneusta</taxon>
        <taxon>Harrimaniidae</taxon>
        <taxon>Saccoglossus</taxon>
    </lineage>
</organism>
<keyword evidence="1" id="KW-0479">Metal-binding</keyword>
<name>A0ABM0MY13_SACKO</name>
<feature type="domain" description="C2H2-type" evidence="7">
    <location>
        <begin position="170"/>
        <end position="197"/>
    </location>
</feature>
<keyword evidence="4" id="KW-0862">Zinc</keyword>
<evidence type="ECO:0000256" key="1">
    <source>
        <dbReference type="ARBA" id="ARBA00022723"/>
    </source>
</evidence>
<dbReference type="InterPro" id="IPR036236">
    <property type="entry name" value="Znf_C2H2_sf"/>
</dbReference>
<evidence type="ECO:0000259" key="7">
    <source>
        <dbReference type="PROSITE" id="PS50157"/>
    </source>
</evidence>
<gene>
    <name evidence="9" type="primary">LOC100376448</name>
</gene>
<keyword evidence="5" id="KW-0539">Nucleus</keyword>
<feature type="domain" description="C2H2-type" evidence="7">
    <location>
        <begin position="115"/>
        <end position="142"/>
    </location>
</feature>
<feature type="domain" description="C2H2-type" evidence="7">
    <location>
        <begin position="58"/>
        <end position="85"/>
    </location>
</feature>
<dbReference type="PROSITE" id="PS50157">
    <property type="entry name" value="ZINC_FINGER_C2H2_2"/>
    <property type="match status" value="7"/>
</dbReference>
<dbReference type="RefSeq" id="XP_006824904.1">
    <property type="nucleotide sequence ID" value="XM_006824841.1"/>
</dbReference>
<feature type="domain" description="C2H2-type" evidence="7">
    <location>
        <begin position="86"/>
        <end position="113"/>
    </location>
</feature>
<dbReference type="SUPFAM" id="SSF57667">
    <property type="entry name" value="beta-beta-alpha zinc fingers"/>
    <property type="match status" value="5"/>
</dbReference>
<dbReference type="PROSITE" id="PS00028">
    <property type="entry name" value="ZINC_FINGER_C2H2_1"/>
    <property type="match status" value="7"/>
</dbReference>
<dbReference type="Pfam" id="PF00096">
    <property type="entry name" value="zf-C2H2"/>
    <property type="match status" value="5"/>
</dbReference>
<evidence type="ECO:0000256" key="3">
    <source>
        <dbReference type="ARBA" id="ARBA00022771"/>
    </source>
</evidence>
<dbReference type="SMART" id="SM00355">
    <property type="entry name" value="ZnF_C2H2"/>
    <property type="match status" value="9"/>
</dbReference>
<evidence type="ECO:0000256" key="6">
    <source>
        <dbReference type="PROSITE-ProRule" id="PRU00042"/>
    </source>
</evidence>
<dbReference type="PANTHER" id="PTHR24393:SF34">
    <property type="entry name" value="PR_SET DOMAIN 13"/>
    <property type="match status" value="1"/>
</dbReference>
<keyword evidence="3 6" id="KW-0863">Zinc-finger</keyword>
<protein>
    <submittedName>
        <fullName evidence="9">Zinc finger protein 606-like</fullName>
    </submittedName>
</protein>
<dbReference type="PANTHER" id="PTHR24393">
    <property type="entry name" value="ZINC FINGER PROTEIN"/>
    <property type="match status" value="1"/>
</dbReference>
<dbReference type="Gene3D" id="3.30.160.60">
    <property type="entry name" value="Classic Zinc Finger"/>
    <property type="match status" value="7"/>
</dbReference>
<proteinExistence type="predicted"/>